<protein>
    <submittedName>
        <fullName evidence="7">Cytochrome c oxidase assembly protein</fullName>
    </submittedName>
</protein>
<feature type="transmembrane region" description="Helical" evidence="6">
    <location>
        <begin position="237"/>
        <end position="254"/>
    </location>
</feature>
<dbReference type="Proteomes" id="UP001597493">
    <property type="component" value="Unassembled WGS sequence"/>
</dbReference>
<dbReference type="EMBL" id="JBHUMY010000006">
    <property type="protein sequence ID" value="MFD2659969.1"/>
    <property type="molecule type" value="Genomic_DNA"/>
</dbReference>
<keyword evidence="5 6" id="KW-0472">Membrane</keyword>
<evidence type="ECO:0000256" key="1">
    <source>
        <dbReference type="ARBA" id="ARBA00004651"/>
    </source>
</evidence>
<comment type="caution">
    <text evidence="7">The sequence shown here is derived from an EMBL/GenBank/DDBJ whole genome shotgun (WGS) entry which is preliminary data.</text>
</comment>
<keyword evidence="3 6" id="KW-0812">Transmembrane</keyword>
<evidence type="ECO:0000256" key="3">
    <source>
        <dbReference type="ARBA" id="ARBA00022692"/>
    </source>
</evidence>
<dbReference type="RefSeq" id="WP_379270642.1">
    <property type="nucleotide sequence ID" value="NZ_JBHUGT010000044.1"/>
</dbReference>
<evidence type="ECO:0000313" key="8">
    <source>
        <dbReference type="Proteomes" id="UP001597493"/>
    </source>
</evidence>
<feature type="transmembrane region" description="Helical" evidence="6">
    <location>
        <begin position="20"/>
        <end position="43"/>
    </location>
</feature>
<feature type="transmembrane region" description="Helical" evidence="6">
    <location>
        <begin position="88"/>
        <end position="111"/>
    </location>
</feature>
<keyword evidence="2" id="KW-1003">Cell membrane</keyword>
<gene>
    <name evidence="7" type="ORF">ACFSW5_06770</name>
</gene>
<dbReference type="InterPro" id="IPR019108">
    <property type="entry name" value="Caa3_assmbl_CtaG-rel"/>
</dbReference>
<feature type="transmembrane region" description="Helical" evidence="6">
    <location>
        <begin position="55"/>
        <end position="76"/>
    </location>
</feature>
<name>A0ABW5QUH7_9BACL</name>
<reference evidence="8" key="1">
    <citation type="journal article" date="2019" name="Int. J. Syst. Evol. Microbiol.">
        <title>The Global Catalogue of Microorganisms (GCM) 10K type strain sequencing project: providing services to taxonomists for standard genome sequencing and annotation.</title>
        <authorList>
            <consortium name="The Broad Institute Genomics Platform"/>
            <consortium name="The Broad Institute Genome Sequencing Center for Infectious Disease"/>
            <person name="Wu L."/>
            <person name="Ma J."/>
        </authorList>
    </citation>
    <scope>NUCLEOTIDE SEQUENCE [LARGE SCALE GENOMIC DNA]</scope>
    <source>
        <strain evidence="8">TISTR 1827</strain>
    </source>
</reference>
<evidence type="ECO:0000256" key="5">
    <source>
        <dbReference type="ARBA" id="ARBA00023136"/>
    </source>
</evidence>
<accession>A0ABW5QUH7</accession>
<sequence length="275" mass="29852">MILSDLVRHAGHPSGIPSAGFMRTTFILLPFLLASAVYLFAAIRSSRRFRPWPRSRALCWITGQLIAAFSAVYSLSDGHFGHFAAHTVVHLLIGMLAPLLMALASPGTLALRTLNVKQARRLALLLKSIPLRLAVHPVVTAALNIGGMAALYTTGLYESMCHSLLLHIVVHFHFLAAGYLFAASIVYRDPIAHRHSFAYRAAVLMLAVAAHSIAAKYVYVHPPAGVAAQDGRLGGMLMYYGGDAVEIALMVLLCSERFKASRNRTLLDIQTASPE</sequence>
<feature type="transmembrane region" description="Helical" evidence="6">
    <location>
        <begin position="164"/>
        <end position="185"/>
    </location>
</feature>
<evidence type="ECO:0000256" key="2">
    <source>
        <dbReference type="ARBA" id="ARBA00022475"/>
    </source>
</evidence>
<evidence type="ECO:0000256" key="6">
    <source>
        <dbReference type="SAM" id="Phobius"/>
    </source>
</evidence>
<keyword evidence="4 6" id="KW-1133">Transmembrane helix</keyword>
<comment type="subcellular location">
    <subcellularLocation>
        <location evidence="1">Cell membrane</location>
        <topology evidence="1">Multi-pass membrane protein</topology>
    </subcellularLocation>
</comment>
<keyword evidence="8" id="KW-1185">Reference proteome</keyword>
<dbReference type="Pfam" id="PF09678">
    <property type="entry name" value="Caa3_CtaG"/>
    <property type="match status" value="1"/>
</dbReference>
<feature type="transmembrane region" description="Helical" evidence="6">
    <location>
        <begin position="131"/>
        <end position="152"/>
    </location>
</feature>
<evidence type="ECO:0000256" key="4">
    <source>
        <dbReference type="ARBA" id="ARBA00022989"/>
    </source>
</evidence>
<evidence type="ECO:0000313" key="7">
    <source>
        <dbReference type="EMBL" id="MFD2659969.1"/>
    </source>
</evidence>
<proteinExistence type="predicted"/>
<feature type="transmembrane region" description="Helical" evidence="6">
    <location>
        <begin position="197"/>
        <end position="217"/>
    </location>
</feature>
<organism evidence="7 8">
    <name type="scientific">Paenibacillus thailandensis</name>
    <dbReference type="NCBI Taxonomy" id="393250"/>
    <lineage>
        <taxon>Bacteria</taxon>
        <taxon>Bacillati</taxon>
        <taxon>Bacillota</taxon>
        <taxon>Bacilli</taxon>
        <taxon>Bacillales</taxon>
        <taxon>Paenibacillaceae</taxon>
        <taxon>Paenibacillus</taxon>
    </lineage>
</organism>